<dbReference type="InterPro" id="IPR008201">
    <property type="entry name" value="HepT-like"/>
</dbReference>
<evidence type="ECO:0000313" key="6">
    <source>
        <dbReference type="Proteomes" id="UP000546007"/>
    </source>
</evidence>
<dbReference type="InterPro" id="IPR037038">
    <property type="entry name" value="HepT-like_sf"/>
</dbReference>
<evidence type="ECO:0000256" key="4">
    <source>
        <dbReference type="ARBA" id="ARBA00024207"/>
    </source>
</evidence>
<proteinExistence type="inferred from homology"/>
<comment type="caution">
    <text evidence="5">The sequence shown here is derived from an EMBL/GenBank/DDBJ whole genome shotgun (WGS) entry which is preliminary data.</text>
</comment>
<dbReference type="GO" id="GO:0004540">
    <property type="term" value="F:RNA nuclease activity"/>
    <property type="evidence" value="ECO:0007669"/>
    <property type="project" value="InterPro"/>
</dbReference>
<sequence length="44" mass="5234">MRDIIVHHYFEIDAEIVFQTIHDDLPLLRDVLLQVQGDVELSRM</sequence>
<accession>A0A7W6HW55</accession>
<protein>
    <submittedName>
        <fullName evidence="5">Uncharacterized protein with HEPN domain</fullName>
    </submittedName>
</protein>
<comment type="similarity">
    <text evidence="4">Belongs to the HepT RNase toxin family.</text>
</comment>
<dbReference type="OrthoDB" id="9810538at2"/>
<organism evidence="5 6">
    <name type="scientific">Butyricimonas faecihominis</name>
    <dbReference type="NCBI Taxonomy" id="1472416"/>
    <lineage>
        <taxon>Bacteria</taxon>
        <taxon>Pseudomonadati</taxon>
        <taxon>Bacteroidota</taxon>
        <taxon>Bacteroidia</taxon>
        <taxon>Bacteroidales</taxon>
        <taxon>Odoribacteraceae</taxon>
        <taxon>Butyricimonas</taxon>
    </lineage>
</organism>
<keyword evidence="1" id="KW-1277">Toxin-antitoxin system</keyword>
<reference evidence="5 6" key="1">
    <citation type="submission" date="2020-08" db="EMBL/GenBank/DDBJ databases">
        <title>Genomic Encyclopedia of Type Strains, Phase IV (KMG-IV): sequencing the most valuable type-strain genomes for metagenomic binning, comparative biology and taxonomic classification.</title>
        <authorList>
            <person name="Goeker M."/>
        </authorList>
    </citation>
    <scope>NUCLEOTIDE SEQUENCE [LARGE SCALE GENOMIC DNA]</scope>
    <source>
        <strain evidence="5 6">DSM 105721</strain>
    </source>
</reference>
<gene>
    <name evidence="5" type="ORF">GGR14_001886</name>
</gene>
<name>A0A7W6HW55_9BACT</name>
<keyword evidence="6" id="KW-1185">Reference proteome</keyword>
<dbReference type="GO" id="GO:0016787">
    <property type="term" value="F:hydrolase activity"/>
    <property type="evidence" value="ECO:0007669"/>
    <property type="project" value="UniProtKB-KW"/>
</dbReference>
<evidence type="ECO:0000256" key="3">
    <source>
        <dbReference type="ARBA" id="ARBA00022801"/>
    </source>
</evidence>
<dbReference type="Pfam" id="PF01934">
    <property type="entry name" value="HepT-like"/>
    <property type="match status" value="1"/>
</dbReference>
<evidence type="ECO:0000256" key="1">
    <source>
        <dbReference type="ARBA" id="ARBA00022649"/>
    </source>
</evidence>
<keyword evidence="2" id="KW-0540">Nuclease</keyword>
<dbReference type="RefSeq" id="WP_118304588.1">
    <property type="nucleotide sequence ID" value="NZ_AP028155.1"/>
</dbReference>
<dbReference type="GO" id="GO:0110001">
    <property type="term" value="C:toxin-antitoxin complex"/>
    <property type="evidence" value="ECO:0007669"/>
    <property type="project" value="InterPro"/>
</dbReference>
<dbReference type="Gene3D" id="1.20.120.580">
    <property type="entry name" value="bsu32300-like"/>
    <property type="match status" value="1"/>
</dbReference>
<dbReference type="AlphaFoldDB" id="A0A7W6HW55"/>
<dbReference type="EMBL" id="JACIES010000004">
    <property type="protein sequence ID" value="MBB4026096.1"/>
    <property type="molecule type" value="Genomic_DNA"/>
</dbReference>
<evidence type="ECO:0000256" key="2">
    <source>
        <dbReference type="ARBA" id="ARBA00022722"/>
    </source>
</evidence>
<evidence type="ECO:0000313" key="5">
    <source>
        <dbReference type="EMBL" id="MBB4026096.1"/>
    </source>
</evidence>
<dbReference type="Proteomes" id="UP000546007">
    <property type="component" value="Unassembled WGS sequence"/>
</dbReference>
<dbReference type="GeneID" id="86891981"/>
<keyword evidence="3" id="KW-0378">Hydrolase</keyword>